<evidence type="ECO:0000313" key="1">
    <source>
        <dbReference type="EMBL" id="GMH08671.1"/>
    </source>
</evidence>
<dbReference type="Proteomes" id="UP001279734">
    <property type="component" value="Unassembled WGS sequence"/>
</dbReference>
<accession>A0AAD3XLH4</accession>
<comment type="caution">
    <text evidence="1">The sequence shown here is derived from an EMBL/GenBank/DDBJ whole genome shotgun (WGS) entry which is preliminary data.</text>
</comment>
<protein>
    <submittedName>
        <fullName evidence="1">Uncharacterized protein</fullName>
    </submittedName>
</protein>
<evidence type="ECO:0000313" key="2">
    <source>
        <dbReference type="Proteomes" id="UP001279734"/>
    </source>
</evidence>
<dbReference type="PANTHER" id="PTHR33913">
    <property type="entry name" value="ALEURONE LAYER MORPHOGENESIS PROTEIN"/>
    <property type="match status" value="1"/>
</dbReference>
<sequence length="95" mass="10415">MLELDGMCYENSWILPRYHVSAADGGFRANVNVKGTDLECWCEGDICASPREARESAAIQIMFRELSCCFLKFINDSKEAISSASRAGSTIELGG</sequence>
<dbReference type="PANTHER" id="PTHR33913:SF1">
    <property type="entry name" value="DRBM DOMAIN-CONTAINING PROTEIN"/>
    <property type="match status" value="1"/>
</dbReference>
<dbReference type="AlphaFoldDB" id="A0AAD3XLH4"/>
<dbReference type="EMBL" id="BSYO01000008">
    <property type="protein sequence ID" value="GMH08671.1"/>
    <property type="molecule type" value="Genomic_DNA"/>
</dbReference>
<organism evidence="1 2">
    <name type="scientific">Nepenthes gracilis</name>
    <name type="common">Slender pitcher plant</name>
    <dbReference type="NCBI Taxonomy" id="150966"/>
    <lineage>
        <taxon>Eukaryota</taxon>
        <taxon>Viridiplantae</taxon>
        <taxon>Streptophyta</taxon>
        <taxon>Embryophyta</taxon>
        <taxon>Tracheophyta</taxon>
        <taxon>Spermatophyta</taxon>
        <taxon>Magnoliopsida</taxon>
        <taxon>eudicotyledons</taxon>
        <taxon>Gunneridae</taxon>
        <taxon>Pentapetalae</taxon>
        <taxon>Caryophyllales</taxon>
        <taxon>Nepenthaceae</taxon>
        <taxon>Nepenthes</taxon>
    </lineage>
</organism>
<gene>
    <name evidence="1" type="ORF">Nepgr_010511</name>
</gene>
<name>A0AAD3XLH4_NEPGR</name>
<keyword evidence="2" id="KW-1185">Reference proteome</keyword>
<proteinExistence type="predicted"/>
<reference evidence="1" key="1">
    <citation type="submission" date="2023-05" db="EMBL/GenBank/DDBJ databases">
        <title>Nepenthes gracilis genome sequencing.</title>
        <authorList>
            <person name="Fukushima K."/>
        </authorList>
    </citation>
    <scope>NUCLEOTIDE SEQUENCE</scope>
    <source>
        <strain evidence="1">SING2019-196</strain>
    </source>
</reference>